<dbReference type="Proteomes" id="UP000547458">
    <property type="component" value="Unassembled WGS sequence"/>
</dbReference>
<dbReference type="PANTHER" id="PTHR43309">
    <property type="entry name" value="5-OXOPROLINASE SUBUNIT C"/>
    <property type="match status" value="1"/>
</dbReference>
<dbReference type="EMBL" id="JAATJL010000001">
    <property type="protein sequence ID" value="NJC24414.1"/>
    <property type="molecule type" value="Genomic_DNA"/>
</dbReference>
<comment type="caution">
    <text evidence="5">The sequence shown here is derived from an EMBL/GenBank/DDBJ whole genome shotgun (WGS) entry which is preliminary data.</text>
</comment>
<evidence type="ECO:0000313" key="6">
    <source>
        <dbReference type="Proteomes" id="UP000547458"/>
    </source>
</evidence>
<keyword evidence="6" id="KW-1185">Reference proteome</keyword>
<dbReference type="InterPro" id="IPR029000">
    <property type="entry name" value="Cyclophilin-like_dom_sf"/>
</dbReference>
<keyword evidence="2" id="KW-0378">Hydrolase</keyword>
<organism evidence="5 6">
    <name type="scientific">Arthrobacter pigmenti</name>
    <dbReference type="NCBI Taxonomy" id="271432"/>
    <lineage>
        <taxon>Bacteria</taxon>
        <taxon>Bacillati</taxon>
        <taxon>Actinomycetota</taxon>
        <taxon>Actinomycetes</taxon>
        <taxon>Micrococcales</taxon>
        <taxon>Micrococcaceae</taxon>
        <taxon>Arthrobacter</taxon>
    </lineage>
</organism>
<feature type="domain" description="Carboxyltransferase" evidence="4">
    <location>
        <begin position="24"/>
        <end position="281"/>
    </location>
</feature>
<dbReference type="PANTHER" id="PTHR43309:SF3">
    <property type="entry name" value="5-OXOPROLINASE SUBUNIT C"/>
    <property type="match status" value="1"/>
</dbReference>
<evidence type="ECO:0000256" key="1">
    <source>
        <dbReference type="ARBA" id="ARBA00022741"/>
    </source>
</evidence>
<dbReference type="InterPro" id="IPR052708">
    <property type="entry name" value="PxpC"/>
</dbReference>
<name>A0A846RV12_9MICC</name>
<dbReference type="InterPro" id="IPR003778">
    <property type="entry name" value="CT_A_B"/>
</dbReference>
<evidence type="ECO:0000313" key="5">
    <source>
        <dbReference type="EMBL" id="NJC24414.1"/>
    </source>
</evidence>
<dbReference type="SMART" id="SM00797">
    <property type="entry name" value="AHS2"/>
    <property type="match status" value="1"/>
</dbReference>
<dbReference type="Pfam" id="PF02626">
    <property type="entry name" value="CT_A_B"/>
    <property type="match status" value="1"/>
</dbReference>
<dbReference type="AlphaFoldDB" id="A0A846RV12"/>
<evidence type="ECO:0000256" key="3">
    <source>
        <dbReference type="ARBA" id="ARBA00022840"/>
    </source>
</evidence>
<keyword evidence="1" id="KW-0547">Nucleotide-binding</keyword>
<dbReference type="SUPFAM" id="SSF50891">
    <property type="entry name" value="Cyclophilin-like"/>
    <property type="match status" value="1"/>
</dbReference>
<dbReference type="Gene3D" id="2.40.100.10">
    <property type="entry name" value="Cyclophilin-like"/>
    <property type="match status" value="1"/>
</dbReference>
<reference evidence="5 6" key="1">
    <citation type="submission" date="2020-03" db="EMBL/GenBank/DDBJ databases">
        <title>Sequencing the genomes of 1000 actinobacteria strains.</title>
        <authorList>
            <person name="Klenk H.-P."/>
        </authorList>
    </citation>
    <scope>NUCLEOTIDE SEQUENCE [LARGE SCALE GENOMIC DNA]</scope>
    <source>
        <strain evidence="5 6">DSM 16403</strain>
    </source>
</reference>
<proteinExistence type="predicted"/>
<evidence type="ECO:0000259" key="4">
    <source>
        <dbReference type="SMART" id="SM00797"/>
    </source>
</evidence>
<keyword evidence="3" id="KW-0067">ATP-binding</keyword>
<dbReference type="RefSeq" id="WP_167995670.1">
    <property type="nucleotide sequence ID" value="NZ_JAATJL010000001.1"/>
</dbReference>
<sequence>MTLTVLDPGPLTLLQDAGRPGQAALGVSPSGALDIEAYARGNLMVGNPAGAAALEVLFGPAEFRAEVPAVVVVTGAGGAVEVNGRHVHGVLQLAAGDVLRLGRAEAGLRYYVCVRGGLEGERELGSLSTDTLSGLGPVPLRRGDLLRFGSAQGAAGFPPSRRASNGPHAVRILEGPRRDWFTAESWQRLIAGTWSVTAESNRVGLRLDGVPMERSRTGELPTEGMVAGAIQVPPSGLPVVFLADHPVTGGYPVIGVVHSADLSILAQAAPGQRVRFLGGGR</sequence>
<evidence type="ECO:0000256" key="2">
    <source>
        <dbReference type="ARBA" id="ARBA00022801"/>
    </source>
</evidence>
<protein>
    <submittedName>
        <fullName evidence="5">Biotin-dependent carboxylase-like uncharacterized protein</fullName>
    </submittedName>
</protein>
<gene>
    <name evidence="5" type="ORF">BJ994_003490</name>
</gene>
<dbReference type="GO" id="GO:0016787">
    <property type="term" value="F:hydrolase activity"/>
    <property type="evidence" value="ECO:0007669"/>
    <property type="project" value="UniProtKB-KW"/>
</dbReference>
<dbReference type="GO" id="GO:0005524">
    <property type="term" value="F:ATP binding"/>
    <property type="evidence" value="ECO:0007669"/>
    <property type="project" value="UniProtKB-KW"/>
</dbReference>
<dbReference type="NCBIfam" id="TIGR00724">
    <property type="entry name" value="urea_amlyse_rel"/>
    <property type="match status" value="1"/>
</dbReference>
<accession>A0A846RV12</accession>